<dbReference type="CDD" id="cd00009">
    <property type="entry name" value="AAA"/>
    <property type="match status" value="1"/>
</dbReference>
<reference evidence="2 3" key="1">
    <citation type="submission" date="2010-05" db="EMBL/GenBank/DDBJ databases">
        <title>Complete sequence of Thermincola sp. JR.</title>
        <authorList>
            <consortium name="US DOE Joint Genome Institute"/>
            <person name="Lucas S."/>
            <person name="Copeland A."/>
            <person name="Lapidus A."/>
            <person name="Cheng J.-F."/>
            <person name="Bruce D."/>
            <person name="Goodwin L."/>
            <person name="Pitluck S."/>
            <person name="Chertkov O."/>
            <person name="Detter J.C."/>
            <person name="Han C."/>
            <person name="Tapia R."/>
            <person name="Land M."/>
            <person name="Hauser L."/>
            <person name="Kyrpides N."/>
            <person name="Mikhailova N."/>
            <person name="Hazen T.C."/>
            <person name="Woyke T."/>
        </authorList>
    </citation>
    <scope>NUCLEOTIDE SEQUENCE [LARGE SCALE GENOMIC DNA]</scope>
    <source>
        <strain evidence="2 3">JR</strain>
    </source>
</reference>
<dbReference type="GO" id="GO:0006260">
    <property type="term" value="P:DNA replication"/>
    <property type="evidence" value="ECO:0007669"/>
    <property type="project" value="TreeGrafter"/>
</dbReference>
<dbReference type="GO" id="GO:0005524">
    <property type="term" value="F:ATP binding"/>
    <property type="evidence" value="ECO:0007669"/>
    <property type="project" value="UniProtKB-KW"/>
</dbReference>
<accession>D5XFK3</accession>
<dbReference type="HOGENOM" id="CLU_062999_3_2_9"/>
<keyword evidence="2" id="KW-0547">Nucleotide-binding</keyword>
<feature type="domain" description="AAA+ ATPase" evidence="1">
    <location>
        <begin position="128"/>
        <end position="264"/>
    </location>
</feature>
<evidence type="ECO:0000259" key="1">
    <source>
        <dbReference type="SMART" id="SM00382"/>
    </source>
</evidence>
<organism evidence="2 3">
    <name type="scientific">Thermincola potens (strain JR)</name>
    <dbReference type="NCBI Taxonomy" id="635013"/>
    <lineage>
        <taxon>Bacteria</taxon>
        <taxon>Bacillati</taxon>
        <taxon>Bacillota</taxon>
        <taxon>Clostridia</taxon>
        <taxon>Eubacteriales</taxon>
        <taxon>Thermincolaceae</taxon>
        <taxon>Thermincola</taxon>
    </lineage>
</organism>
<dbReference type="eggNOG" id="COG1484">
    <property type="taxonomic scope" value="Bacteria"/>
</dbReference>
<dbReference type="PANTHER" id="PTHR30050">
    <property type="entry name" value="CHROMOSOMAL REPLICATION INITIATOR PROTEIN DNAA"/>
    <property type="match status" value="1"/>
</dbReference>
<dbReference type="EMBL" id="CP002028">
    <property type="protein sequence ID" value="ADG82424.1"/>
    <property type="molecule type" value="Genomic_DNA"/>
</dbReference>
<dbReference type="SUPFAM" id="SSF52540">
    <property type="entry name" value="P-loop containing nucleoside triphosphate hydrolases"/>
    <property type="match status" value="1"/>
</dbReference>
<dbReference type="InterPro" id="IPR027417">
    <property type="entry name" value="P-loop_NTPase"/>
</dbReference>
<dbReference type="KEGG" id="tjr:TherJR_1572"/>
<keyword evidence="2" id="KW-0067">ATP-binding</keyword>
<dbReference type="Proteomes" id="UP000002377">
    <property type="component" value="Chromosome"/>
</dbReference>
<dbReference type="SMART" id="SM00382">
    <property type="entry name" value="AAA"/>
    <property type="match status" value="1"/>
</dbReference>
<dbReference type="RefSeq" id="WP_013120439.1">
    <property type="nucleotide sequence ID" value="NC_014152.1"/>
</dbReference>
<protein>
    <submittedName>
        <fullName evidence="2">IstB domain protein ATP-binding protein</fullName>
    </submittedName>
</protein>
<gene>
    <name evidence="2" type="ordered locus">TherJR_1572</name>
</gene>
<evidence type="ECO:0000313" key="2">
    <source>
        <dbReference type="EMBL" id="ADG82424.1"/>
    </source>
</evidence>
<dbReference type="STRING" id="635013.TherJR_1572"/>
<dbReference type="Pfam" id="PF01695">
    <property type="entry name" value="IstB_IS21"/>
    <property type="match status" value="1"/>
</dbReference>
<dbReference type="InterPro" id="IPR003593">
    <property type="entry name" value="AAA+_ATPase"/>
</dbReference>
<proteinExistence type="predicted"/>
<evidence type="ECO:0000313" key="3">
    <source>
        <dbReference type="Proteomes" id="UP000002377"/>
    </source>
</evidence>
<dbReference type="AlphaFoldDB" id="D5XFK3"/>
<dbReference type="InterPro" id="IPR002611">
    <property type="entry name" value="IstB_ATP-bd"/>
</dbReference>
<keyword evidence="3" id="KW-1185">Reference proteome</keyword>
<dbReference type="OrthoDB" id="9776217at2"/>
<dbReference type="Gene3D" id="3.40.50.300">
    <property type="entry name" value="P-loop containing nucleotide triphosphate hydrolases"/>
    <property type="match status" value="1"/>
</dbReference>
<dbReference type="PANTHER" id="PTHR30050:SF4">
    <property type="entry name" value="ATP-BINDING PROTEIN RV3427C IN INSERTION SEQUENCE-RELATED"/>
    <property type="match status" value="1"/>
</dbReference>
<name>D5XFK3_THEPJ</name>
<sequence>MDKVYSVLENLRKPGQEKNINLPGNGSAPVNNVQTGGCPLCHDRGLIISESGESAVPCQCMRQRSLLAKIKSANISLSMLKCSFSQFNPNYYDKNSYESTRGRSYYENAAIAYRLARQFVDRALKGERPDGIMFTGNVGSGKTFLACCIANALLEHGEELLFLVVPDLLDEIRATYDNGVHDVTEQELLDTARKVKYLILDDLGAHNYTEWTRNKLYSIINYRLNNQLPTIITTNLDLAELEQHLGDRTTSRIVQLCQVVRLLVDTDIRIQKRRSKDQNTDREI</sequence>